<dbReference type="PANTHER" id="PTHR43640:SF1">
    <property type="entry name" value="THIOREDOXIN-DEPENDENT PEROXIREDOXIN"/>
    <property type="match status" value="1"/>
</dbReference>
<dbReference type="Proteomes" id="UP000305451">
    <property type="component" value="Unassembled WGS sequence"/>
</dbReference>
<dbReference type="OrthoDB" id="9809746at2"/>
<feature type="signal peptide" evidence="1">
    <location>
        <begin position="1"/>
        <end position="23"/>
    </location>
</feature>
<sequence>MTRFLTTLAAGTSLLALAGMAHADPVVGEPAPAFEASTATGEAIALSDFSGETVILEWTNHGCPYVQKHYDGQNMQELQANAASDGITWIQIISSAPGKQGHVSAEEALALNQSRGAAPAHVVLDPEGTIGRAYEAATTPHMYIIDAEGTLRYAGAIDDQPSARSSSLEGAHNYVTAALDAMEAGEPIDPDQTVAYGCNVKYPG</sequence>
<dbReference type="GO" id="GO:0016209">
    <property type="term" value="F:antioxidant activity"/>
    <property type="evidence" value="ECO:0007669"/>
    <property type="project" value="InterPro"/>
</dbReference>
<accession>A0A4S2H7W0</accession>
<reference evidence="3 4" key="1">
    <citation type="journal article" date="2013" name="Int. J. Syst. Evol. Microbiol.">
        <title>Marinicauda pacifica gen. nov., sp. nov., a prosthecate alphaproteobacterium of the family Hyphomonadaceae isolated from deep seawater.</title>
        <authorList>
            <person name="Zhang X.Y."/>
            <person name="Li G.W."/>
            <person name="Wang C.S."/>
            <person name="Zhang Y.J."/>
            <person name="Xu X.W."/>
            <person name="Li H."/>
            <person name="Liu A."/>
            <person name="Liu C."/>
            <person name="Xie B.B."/>
            <person name="Qin Q.L."/>
            <person name="Xu Z."/>
            <person name="Chen X.L."/>
            <person name="Zhou B.C."/>
            <person name="Zhang Y.Z."/>
        </authorList>
    </citation>
    <scope>NUCLEOTIDE SEQUENCE [LARGE SCALE GENOMIC DNA]</scope>
    <source>
        <strain evidence="3 4">P-1 km-3</strain>
    </source>
</reference>
<proteinExistence type="predicted"/>
<feature type="domain" description="Thioredoxin" evidence="2">
    <location>
        <begin position="25"/>
        <end position="184"/>
    </location>
</feature>
<feature type="chain" id="PRO_5020905968" evidence="1">
    <location>
        <begin position="24"/>
        <end position="204"/>
    </location>
</feature>
<evidence type="ECO:0000256" key="1">
    <source>
        <dbReference type="SAM" id="SignalP"/>
    </source>
</evidence>
<evidence type="ECO:0000313" key="3">
    <source>
        <dbReference type="EMBL" id="TGY91904.1"/>
    </source>
</evidence>
<protein>
    <submittedName>
        <fullName evidence="3">Redoxin domain-containing protein</fullName>
    </submittedName>
</protein>
<dbReference type="PANTHER" id="PTHR43640">
    <property type="entry name" value="OS07G0260300 PROTEIN"/>
    <property type="match status" value="1"/>
</dbReference>
<dbReference type="GO" id="GO:0016491">
    <property type="term" value="F:oxidoreductase activity"/>
    <property type="evidence" value="ECO:0007669"/>
    <property type="project" value="InterPro"/>
</dbReference>
<evidence type="ECO:0000259" key="2">
    <source>
        <dbReference type="PROSITE" id="PS51352"/>
    </source>
</evidence>
<dbReference type="PROSITE" id="PS51352">
    <property type="entry name" value="THIOREDOXIN_2"/>
    <property type="match status" value="1"/>
</dbReference>
<dbReference type="EMBL" id="SRXV01000004">
    <property type="protein sequence ID" value="TGY91904.1"/>
    <property type="molecule type" value="Genomic_DNA"/>
</dbReference>
<keyword evidence="4" id="KW-1185">Reference proteome</keyword>
<dbReference type="AlphaFoldDB" id="A0A4S2H7W0"/>
<comment type="caution">
    <text evidence="3">The sequence shown here is derived from an EMBL/GenBank/DDBJ whole genome shotgun (WGS) entry which is preliminary data.</text>
</comment>
<dbReference type="Pfam" id="PF00578">
    <property type="entry name" value="AhpC-TSA"/>
    <property type="match status" value="1"/>
</dbReference>
<gene>
    <name evidence="3" type="ORF">E5162_13475</name>
</gene>
<dbReference type="InterPro" id="IPR013766">
    <property type="entry name" value="Thioredoxin_domain"/>
</dbReference>
<dbReference type="InterPro" id="IPR000866">
    <property type="entry name" value="AhpC/TSA"/>
</dbReference>
<dbReference type="InterPro" id="IPR036249">
    <property type="entry name" value="Thioredoxin-like_sf"/>
</dbReference>
<evidence type="ECO:0000313" key="4">
    <source>
        <dbReference type="Proteomes" id="UP000305451"/>
    </source>
</evidence>
<organism evidence="3 4">
    <name type="scientific">Marinicauda pacifica</name>
    <dbReference type="NCBI Taxonomy" id="1133559"/>
    <lineage>
        <taxon>Bacteria</taxon>
        <taxon>Pseudomonadati</taxon>
        <taxon>Pseudomonadota</taxon>
        <taxon>Alphaproteobacteria</taxon>
        <taxon>Maricaulales</taxon>
        <taxon>Maricaulaceae</taxon>
        <taxon>Marinicauda</taxon>
    </lineage>
</organism>
<keyword evidence="1" id="KW-0732">Signal</keyword>
<dbReference type="SUPFAM" id="SSF52833">
    <property type="entry name" value="Thioredoxin-like"/>
    <property type="match status" value="1"/>
</dbReference>
<name>A0A4S2H7W0_9PROT</name>
<dbReference type="Gene3D" id="3.40.30.10">
    <property type="entry name" value="Glutaredoxin"/>
    <property type="match status" value="1"/>
</dbReference>
<dbReference type="InterPro" id="IPR047262">
    <property type="entry name" value="PRX-like1"/>
</dbReference>